<feature type="transmembrane region" description="Helical" evidence="11">
    <location>
        <begin position="101"/>
        <end position="125"/>
    </location>
</feature>
<evidence type="ECO:0000256" key="1">
    <source>
        <dbReference type="ARBA" id="ARBA00002978"/>
    </source>
</evidence>
<protein>
    <recommendedName>
        <fullName evidence="4">Golgi apparatus membrane protein TVP38</fullName>
    </recommendedName>
    <alternativeName>
        <fullName evidence="5">Golgi apparatus membrane protein tvp38</fullName>
    </alternativeName>
</protein>
<evidence type="ECO:0000313" key="13">
    <source>
        <dbReference type="EMBL" id="KAJ9164946.1"/>
    </source>
</evidence>
<evidence type="ECO:0000259" key="12">
    <source>
        <dbReference type="Pfam" id="PF09335"/>
    </source>
</evidence>
<dbReference type="GO" id="GO:0000022">
    <property type="term" value="P:mitotic spindle elongation"/>
    <property type="evidence" value="ECO:0007669"/>
    <property type="project" value="TreeGrafter"/>
</dbReference>
<feature type="non-terminal residue" evidence="13">
    <location>
        <position position="1"/>
    </location>
</feature>
<feature type="transmembrane region" description="Helical" evidence="11">
    <location>
        <begin position="173"/>
        <end position="195"/>
    </location>
</feature>
<comment type="similarity">
    <text evidence="3">Belongs to the TVP38/TMEM64 family.</text>
</comment>
<evidence type="ECO:0000256" key="9">
    <source>
        <dbReference type="ARBA" id="ARBA00023136"/>
    </source>
</evidence>
<evidence type="ECO:0000256" key="2">
    <source>
        <dbReference type="ARBA" id="ARBA00004653"/>
    </source>
</evidence>
<keyword evidence="7 11" id="KW-1133">Transmembrane helix</keyword>
<comment type="subcellular location">
    <subcellularLocation>
        <location evidence="2">Golgi apparatus membrane</location>
        <topology evidence="2">Multi-pass membrane protein</topology>
    </subcellularLocation>
</comment>
<dbReference type="PANTHER" id="PTHR47549:SF1">
    <property type="entry name" value="GOLGI APPARATUS MEMBRANE PROTEIN TVP38"/>
    <property type="match status" value="1"/>
</dbReference>
<proteinExistence type="inferred from homology"/>
<dbReference type="Pfam" id="PF09335">
    <property type="entry name" value="VTT_dom"/>
    <property type="match status" value="1"/>
</dbReference>
<dbReference type="AlphaFoldDB" id="A0AA38VPL2"/>
<feature type="domain" description="VTT" evidence="12">
    <location>
        <begin position="83"/>
        <end position="197"/>
    </location>
</feature>
<dbReference type="InterPro" id="IPR032816">
    <property type="entry name" value="VTT_dom"/>
</dbReference>
<evidence type="ECO:0000256" key="10">
    <source>
        <dbReference type="SAM" id="MobiDB-lite"/>
    </source>
</evidence>
<comment type="function">
    <text evidence="1">Golgi membrane protein involved in vesicular trafficking and spindle migration.</text>
</comment>
<reference evidence="13" key="1">
    <citation type="submission" date="2022-07" db="EMBL/GenBank/DDBJ databases">
        <title>Fungi with potential for degradation of polypropylene.</title>
        <authorList>
            <person name="Gostincar C."/>
        </authorList>
    </citation>
    <scope>NUCLEOTIDE SEQUENCE</scope>
    <source>
        <strain evidence="13">EXF-13287</strain>
    </source>
</reference>
<gene>
    <name evidence="13" type="ORF">NKR19_g869</name>
</gene>
<keyword evidence="8" id="KW-0333">Golgi apparatus</keyword>
<dbReference type="EMBL" id="JANBVN010000008">
    <property type="protein sequence ID" value="KAJ9164946.1"/>
    <property type="molecule type" value="Genomic_DNA"/>
</dbReference>
<keyword evidence="9 11" id="KW-0472">Membrane</keyword>
<organism evidence="13 14">
    <name type="scientific">Coniochaeta hoffmannii</name>
    <dbReference type="NCBI Taxonomy" id="91930"/>
    <lineage>
        <taxon>Eukaryota</taxon>
        <taxon>Fungi</taxon>
        <taxon>Dikarya</taxon>
        <taxon>Ascomycota</taxon>
        <taxon>Pezizomycotina</taxon>
        <taxon>Sordariomycetes</taxon>
        <taxon>Sordariomycetidae</taxon>
        <taxon>Coniochaetales</taxon>
        <taxon>Coniochaetaceae</taxon>
        <taxon>Coniochaeta</taxon>
    </lineage>
</organism>
<dbReference type="Proteomes" id="UP001174691">
    <property type="component" value="Unassembled WGS sequence"/>
</dbReference>
<evidence type="ECO:0000256" key="5">
    <source>
        <dbReference type="ARBA" id="ARBA00020673"/>
    </source>
</evidence>
<evidence type="ECO:0000256" key="3">
    <source>
        <dbReference type="ARBA" id="ARBA00008640"/>
    </source>
</evidence>
<dbReference type="InterPro" id="IPR051076">
    <property type="entry name" value="Golgi_membrane_TVP38/TMEM64"/>
</dbReference>
<evidence type="ECO:0000256" key="6">
    <source>
        <dbReference type="ARBA" id="ARBA00022692"/>
    </source>
</evidence>
<dbReference type="GO" id="GO:0000139">
    <property type="term" value="C:Golgi membrane"/>
    <property type="evidence" value="ECO:0007669"/>
    <property type="project" value="UniProtKB-SubCell"/>
</dbReference>
<feature type="region of interest" description="Disordered" evidence="10">
    <location>
        <begin position="290"/>
        <end position="322"/>
    </location>
</feature>
<feature type="transmembrane region" description="Helical" evidence="11">
    <location>
        <begin position="60"/>
        <end position="81"/>
    </location>
</feature>
<feature type="transmembrane region" description="Helical" evidence="11">
    <location>
        <begin position="215"/>
        <end position="236"/>
    </location>
</feature>
<dbReference type="GO" id="GO:0016192">
    <property type="term" value="P:vesicle-mediated transport"/>
    <property type="evidence" value="ECO:0007669"/>
    <property type="project" value="TreeGrafter"/>
</dbReference>
<name>A0AA38VPL2_9PEZI</name>
<keyword evidence="14" id="KW-1185">Reference proteome</keyword>
<feature type="transmembrane region" description="Helical" evidence="11">
    <location>
        <begin position="21"/>
        <end position="48"/>
    </location>
</feature>
<dbReference type="PANTHER" id="PTHR47549">
    <property type="entry name" value="GOLGI APPARATUS MEMBRANE PROTEIN TVP38-RELATED"/>
    <property type="match status" value="1"/>
</dbReference>
<evidence type="ECO:0000256" key="4">
    <source>
        <dbReference type="ARBA" id="ARBA00013533"/>
    </source>
</evidence>
<evidence type="ECO:0000256" key="7">
    <source>
        <dbReference type="ARBA" id="ARBA00022989"/>
    </source>
</evidence>
<evidence type="ECO:0000256" key="8">
    <source>
        <dbReference type="ARBA" id="ARBA00023034"/>
    </source>
</evidence>
<comment type="caution">
    <text evidence="13">The sequence shown here is derived from an EMBL/GenBank/DDBJ whole genome shotgun (WGS) entry which is preliminary data.</text>
</comment>
<evidence type="ECO:0000313" key="14">
    <source>
        <dbReference type="Proteomes" id="UP001174691"/>
    </source>
</evidence>
<accession>A0AA38VPL2</accession>
<evidence type="ECO:0000256" key="11">
    <source>
        <dbReference type="SAM" id="Phobius"/>
    </source>
</evidence>
<sequence>AVSASLRAQTLFLSLTTPYRVLVVLASLLLLTLAVLALVYSHALFSLLGPLAKSWRDLPFHSGALIIFLLICLTGFPPIIGYSSAVTLAGFVYGFPGGWPIAASATVIGSTAAFAASRGVLGGYVHGLVGTDRRFVALGQVLRRDGIKVLTAIRFCPLPYSLSNGFLATIPSVSVGSFAAGTLFATPKLFVHVFIGSRLAKIAEEGDKMTAGDKAINYAGMLVGGIVGTVVGLVIYRRTMARAAELEAEALAAAQGEDGLGEGDGIYNDTEESVLLRDGGEADAAALMDEDDISLWGEGDGYTDGWDEEQGGGGEADKGGKK</sequence>
<keyword evidence="6 11" id="KW-0812">Transmembrane</keyword>